<reference evidence="2" key="1">
    <citation type="submission" date="2010-08" db="EMBL/GenBank/DDBJ databases">
        <authorList>
            <consortium name="Caenorhabditis japonica Sequencing Consortium"/>
            <person name="Wilson R.K."/>
        </authorList>
    </citation>
    <scope>NUCLEOTIDE SEQUENCE [LARGE SCALE GENOMIC DNA]</scope>
    <source>
        <strain evidence="2">DF5081</strain>
    </source>
</reference>
<protein>
    <submittedName>
        <fullName evidence="1">Uncharacterized protein</fullName>
    </submittedName>
</protein>
<evidence type="ECO:0000313" key="2">
    <source>
        <dbReference type="Proteomes" id="UP000005237"/>
    </source>
</evidence>
<keyword evidence="2" id="KW-1185">Reference proteome</keyword>
<dbReference type="AlphaFoldDB" id="A0A8R1IC61"/>
<name>A0A8R1IC61_CAEJA</name>
<organism evidence="1 2">
    <name type="scientific">Caenorhabditis japonica</name>
    <dbReference type="NCBI Taxonomy" id="281687"/>
    <lineage>
        <taxon>Eukaryota</taxon>
        <taxon>Metazoa</taxon>
        <taxon>Ecdysozoa</taxon>
        <taxon>Nematoda</taxon>
        <taxon>Chromadorea</taxon>
        <taxon>Rhabditida</taxon>
        <taxon>Rhabditina</taxon>
        <taxon>Rhabditomorpha</taxon>
        <taxon>Rhabditoidea</taxon>
        <taxon>Rhabditidae</taxon>
        <taxon>Peloderinae</taxon>
        <taxon>Caenorhabditis</taxon>
    </lineage>
</organism>
<dbReference type="Proteomes" id="UP000005237">
    <property type="component" value="Unassembled WGS sequence"/>
</dbReference>
<sequence>MKRSVFWSIIVRSASGLRLENLQKQTSKETFPRKKVEKASFTETAVNADLYCRQHQKKKKSNMLFSAQELLRIFCFTTIRDPTWLWRPRTNSRRSISKFCHIRRWSNALRCI</sequence>
<accession>A0A8R1IC61</accession>
<reference evidence="1" key="2">
    <citation type="submission" date="2022-06" db="UniProtKB">
        <authorList>
            <consortium name="EnsemblMetazoa"/>
        </authorList>
    </citation>
    <scope>IDENTIFICATION</scope>
    <source>
        <strain evidence="1">DF5081</strain>
    </source>
</reference>
<proteinExistence type="predicted"/>
<dbReference type="EnsemblMetazoa" id="CJA20617.1">
    <property type="protein sequence ID" value="CJA20617.1"/>
    <property type="gene ID" value="WBGene00176189"/>
</dbReference>
<evidence type="ECO:0000313" key="1">
    <source>
        <dbReference type="EnsemblMetazoa" id="CJA20617.1"/>
    </source>
</evidence>